<comment type="caution">
    <text evidence="1">The sequence shown here is derived from an EMBL/GenBank/DDBJ whole genome shotgun (WGS) entry which is preliminary data.</text>
</comment>
<dbReference type="Proteomes" id="UP001062846">
    <property type="component" value="Chromosome 8"/>
</dbReference>
<organism evidence="1 2">
    <name type="scientific">Rhododendron molle</name>
    <name type="common">Chinese azalea</name>
    <name type="synonym">Azalea mollis</name>
    <dbReference type="NCBI Taxonomy" id="49168"/>
    <lineage>
        <taxon>Eukaryota</taxon>
        <taxon>Viridiplantae</taxon>
        <taxon>Streptophyta</taxon>
        <taxon>Embryophyta</taxon>
        <taxon>Tracheophyta</taxon>
        <taxon>Spermatophyta</taxon>
        <taxon>Magnoliopsida</taxon>
        <taxon>eudicotyledons</taxon>
        <taxon>Gunneridae</taxon>
        <taxon>Pentapetalae</taxon>
        <taxon>asterids</taxon>
        <taxon>Ericales</taxon>
        <taxon>Ericaceae</taxon>
        <taxon>Ericoideae</taxon>
        <taxon>Rhodoreae</taxon>
        <taxon>Rhododendron</taxon>
    </lineage>
</organism>
<evidence type="ECO:0000313" key="1">
    <source>
        <dbReference type="EMBL" id="KAI8543064.1"/>
    </source>
</evidence>
<evidence type="ECO:0000313" key="2">
    <source>
        <dbReference type="Proteomes" id="UP001062846"/>
    </source>
</evidence>
<dbReference type="EMBL" id="CM046395">
    <property type="protein sequence ID" value="KAI8543064.1"/>
    <property type="molecule type" value="Genomic_DNA"/>
</dbReference>
<name>A0ACC0MR20_RHOML</name>
<sequence length="83" mass="9661">MITNAEESSYEVRQLQRTTTNLIKDSSGSYLAQSETIQQSNKWHPQLLLLRKPFSIRTESNLINDSRVHKNTSPNLRANKYRI</sequence>
<reference evidence="1" key="1">
    <citation type="submission" date="2022-02" db="EMBL/GenBank/DDBJ databases">
        <title>Plant Genome Project.</title>
        <authorList>
            <person name="Zhang R.-G."/>
        </authorList>
    </citation>
    <scope>NUCLEOTIDE SEQUENCE</scope>
    <source>
        <strain evidence="1">AT1</strain>
    </source>
</reference>
<proteinExistence type="predicted"/>
<gene>
    <name evidence="1" type="ORF">RHMOL_Rhmol08G0189200</name>
</gene>
<keyword evidence="2" id="KW-1185">Reference proteome</keyword>
<protein>
    <submittedName>
        <fullName evidence="1">Uncharacterized protein</fullName>
    </submittedName>
</protein>
<accession>A0ACC0MR20</accession>